<dbReference type="Pfam" id="PF00766">
    <property type="entry name" value="ETF_alpha"/>
    <property type="match status" value="1"/>
</dbReference>
<dbReference type="InterPro" id="IPR029035">
    <property type="entry name" value="DHS-like_NAD/FAD-binding_dom"/>
</dbReference>
<reference evidence="2" key="1">
    <citation type="submission" date="2020-05" db="EMBL/GenBank/DDBJ databases">
        <authorList>
            <person name="Chiriac C."/>
            <person name="Salcher M."/>
            <person name="Ghai R."/>
            <person name="Kavagutti S V."/>
        </authorList>
    </citation>
    <scope>NUCLEOTIDE SEQUENCE</scope>
</reference>
<dbReference type="InterPro" id="IPR001308">
    <property type="entry name" value="ETF_a/FixB"/>
</dbReference>
<dbReference type="Gene3D" id="3.40.50.1220">
    <property type="entry name" value="TPP-binding domain"/>
    <property type="match status" value="1"/>
</dbReference>
<dbReference type="PANTHER" id="PTHR43153:SF1">
    <property type="entry name" value="ELECTRON TRANSFER FLAVOPROTEIN SUBUNIT ALPHA, MITOCHONDRIAL"/>
    <property type="match status" value="1"/>
</dbReference>
<dbReference type="GO" id="GO:0009055">
    <property type="term" value="F:electron transfer activity"/>
    <property type="evidence" value="ECO:0007669"/>
    <property type="project" value="InterPro"/>
</dbReference>
<dbReference type="GO" id="GO:0033539">
    <property type="term" value="P:fatty acid beta-oxidation using acyl-CoA dehydrogenase"/>
    <property type="evidence" value="ECO:0007669"/>
    <property type="project" value="TreeGrafter"/>
</dbReference>
<feature type="domain" description="Electron transfer flavoprotein alpha subunit C-terminal" evidence="1">
    <location>
        <begin position="178"/>
        <end position="257"/>
    </location>
</feature>
<accession>A0A6J6VZ50</accession>
<dbReference type="InterPro" id="IPR014731">
    <property type="entry name" value="ETF_asu_C"/>
</dbReference>
<dbReference type="NCBIfam" id="NF038209">
    <property type="entry name" value="mft_etfA"/>
    <property type="match status" value="1"/>
</dbReference>
<organism evidence="2">
    <name type="scientific">freshwater metagenome</name>
    <dbReference type="NCBI Taxonomy" id="449393"/>
    <lineage>
        <taxon>unclassified sequences</taxon>
        <taxon>metagenomes</taxon>
        <taxon>ecological metagenomes</taxon>
    </lineage>
</organism>
<dbReference type="Gene3D" id="3.40.50.620">
    <property type="entry name" value="HUPs"/>
    <property type="match status" value="1"/>
</dbReference>
<dbReference type="PANTHER" id="PTHR43153">
    <property type="entry name" value="ELECTRON TRANSFER FLAVOPROTEIN ALPHA"/>
    <property type="match status" value="1"/>
</dbReference>
<name>A0A6J6VZ50_9ZZZZ</name>
<dbReference type="SUPFAM" id="SSF52402">
    <property type="entry name" value="Adenine nucleotide alpha hydrolases-like"/>
    <property type="match status" value="1"/>
</dbReference>
<dbReference type="EMBL" id="CAEZZP010000068">
    <property type="protein sequence ID" value="CAB4776078.1"/>
    <property type="molecule type" value="Genomic_DNA"/>
</dbReference>
<proteinExistence type="predicted"/>
<dbReference type="InterPro" id="IPR014729">
    <property type="entry name" value="Rossmann-like_a/b/a_fold"/>
</dbReference>
<evidence type="ECO:0000259" key="1">
    <source>
        <dbReference type="Pfam" id="PF00766"/>
    </source>
</evidence>
<dbReference type="SUPFAM" id="SSF52467">
    <property type="entry name" value="DHS-like NAD/FAD-binding domain"/>
    <property type="match status" value="1"/>
</dbReference>
<protein>
    <submittedName>
        <fullName evidence="2">Unannotated protein</fullName>
    </submittedName>
</protein>
<sequence length="306" mass="31422">MIAVIPVRDGVAPAGADETICEASGHALIIGSGTSQALENLANVASNIWLAESEVSASQIIAAITQIGRLNETVILPATPDGRDLAPHLAHALDRSLYAGAVSISDNKVSVSRHGGLSIADFQPTTAFVATLQIGIRGVDTVSATPTISQVEIVPTTNAAQASVISVAVMPPDASTMDLSEAPRIIGGGAGLESGERFVQLQNVASALDASMGVTRVITDRGWADHERQIGTTGVIVDPDLYIAFGISGAVQHTSGLGQPEHIISVNTDAHCPMMQMADLAIVADANAVLEELAQLMNVNSEVGAA</sequence>
<evidence type="ECO:0000313" key="2">
    <source>
        <dbReference type="EMBL" id="CAB4776078.1"/>
    </source>
</evidence>
<gene>
    <name evidence="2" type="ORF">UFOPK2880_01117</name>
</gene>
<dbReference type="GO" id="GO:0050660">
    <property type="term" value="F:flavin adenine dinucleotide binding"/>
    <property type="evidence" value="ECO:0007669"/>
    <property type="project" value="InterPro"/>
</dbReference>
<dbReference type="AlphaFoldDB" id="A0A6J6VZ50"/>